<feature type="compositionally biased region" description="Basic residues" evidence="1">
    <location>
        <begin position="262"/>
        <end position="271"/>
    </location>
</feature>
<reference evidence="2 3" key="1">
    <citation type="submission" date="2023-09" db="EMBL/GenBank/DDBJ databases">
        <title>Nesidiocoris tenuis whole genome shotgun sequence.</title>
        <authorList>
            <person name="Shibata T."/>
            <person name="Shimoda M."/>
            <person name="Kobayashi T."/>
            <person name="Uehara T."/>
        </authorList>
    </citation>
    <scope>NUCLEOTIDE SEQUENCE [LARGE SCALE GENOMIC DNA]</scope>
    <source>
        <strain evidence="2 3">Japan</strain>
    </source>
</reference>
<gene>
    <name evidence="2" type="ORF">NTJ_03617</name>
</gene>
<evidence type="ECO:0000313" key="3">
    <source>
        <dbReference type="Proteomes" id="UP001307889"/>
    </source>
</evidence>
<name>A0ABN7AHY8_9HEMI</name>
<organism evidence="2 3">
    <name type="scientific">Nesidiocoris tenuis</name>
    <dbReference type="NCBI Taxonomy" id="355587"/>
    <lineage>
        <taxon>Eukaryota</taxon>
        <taxon>Metazoa</taxon>
        <taxon>Ecdysozoa</taxon>
        <taxon>Arthropoda</taxon>
        <taxon>Hexapoda</taxon>
        <taxon>Insecta</taxon>
        <taxon>Pterygota</taxon>
        <taxon>Neoptera</taxon>
        <taxon>Paraneoptera</taxon>
        <taxon>Hemiptera</taxon>
        <taxon>Heteroptera</taxon>
        <taxon>Panheteroptera</taxon>
        <taxon>Cimicomorpha</taxon>
        <taxon>Miridae</taxon>
        <taxon>Dicyphina</taxon>
        <taxon>Nesidiocoris</taxon>
    </lineage>
</organism>
<sequence length="298" mass="33776">MDFEQNLDDSLGIISEEQLAVVDEGNEQSWLYCPEGIDKNVLLDISEFLRFPQHIVPDQTSRVSTLDEKGHEVSKEDHQPINDLERYFQIPGRERRSSFLPTTQNCGSELSAAPTDTTKNRLSFTVVNRSPAHWNKETEGAANESHELVHREIDSPGLPVDEEPKPIVDYEEHGDPTKPTKVRLSFTLEKPSLIWSQGYRRDATESSVQEEETPQLKALPASGLSIFRKSSLPKPVIQNIHRKTPTRNKKECSSAPNTARLNKPKKSRIPTRAREEIKISENGKKLSQATDNPIYSER</sequence>
<feature type="compositionally biased region" description="Basic and acidic residues" evidence="1">
    <location>
        <begin position="272"/>
        <end position="284"/>
    </location>
</feature>
<proteinExistence type="predicted"/>
<dbReference type="EMBL" id="AP028910">
    <property type="protein sequence ID" value="BES90809.1"/>
    <property type="molecule type" value="Genomic_DNA"/>
</dbReference>
<accession>A0ABN7AHY8</accession>
<evidence type="ECO:0000313" key="2">
    <source>
        <dbReference type="EMBL" id="BES90809.1"/>
    </source>
</evidence>
<feature type="region of interest" description="Disordered" evidence="1">
    <location>
        <begin position="235"/>
        <end position="298"/>
    </location>
</feature>
<dbReference type="Proteomes" id="UP001307889">
    <property type="component" value="Chromosome 2"/>
</dbReference>
<evidence type="ECO:0000256" key="1">
    <source>
        <dbReference type="SAM" id="MobiDB-lite"/>
    </source>
</evidence>
<protein>
    <submittedName>
        <fullName evidence="2">Uncharacterized protein</fullName>
    </submittedName>
</protein>
<feature type="compositionally biased region" description="Polar residues" evidence="1">
    <location>
        <begin position="285"/>
        <end position="298"/>
    </location>
</feature>
<keyword evidence="3" id="KW-1185">Reference proteome</keyword>